<evidence type="ECO:0000256" key="1">
    <source>
        <dbReference type="SAM" id="SignalP"/>
    </source>
</evidence>
<feature type="signal peptide" evidence="1">
    <location>
        <begin position="1"/>
        <end position="23"/>
    </location>
</feature>
<evidence type="ECO:0000313" key="2">
    <source>
        <dbReference type="EMBL" id="AVW93175.1"/>
    </source>
</evidence>
<dbReference type="EMBL" id="CP028475">
    <property type="protein sequence ID" value="AVW93175.1"/>
    <property type="molecule type" value="Genomic_DNA"/>
</dbReference>
<proteinExistence type="predicted"/>
<gene>
    <name evidence="2" type="ORF">DA792_20525</name>
</gene>
<reference evidence="2 3" key="1">
    <citation type="submission" date="2018-03" db="EMBL/GenBank/DDBJ databases">
        <title>The Complete Genome of Celeribacter baekdonensis strain LH4, a Thiosulfate-Oxidizing Alphaproteobacterium Isolated from Gulf of Mexico Continental Slope Sediments.</title>
        <authorList>
            <person name="Flood B.E."/>
            <person name="Bailey J.V."/>
            <person name="Leprich D."/>
        </authorList>
    </citation>
    <scope>NUCLEOTIDE SEQUENCE [LARGE SCALE GENOMIC DNA]</scope>
    <source>
        <strain evidence="2 3">LH4</strain>
    </source>
</reference>
<keyword evidence="1" id="KW-0732">Signal</keyword>
<sequence>MYRFTRILTTTALLTTMATGAFADEVTDTLESALKAYGDGDVTYALEELDYAKQLLKEMQSGALSDFFPAAPDGWTVEDDADTVAGYAMMGGGTAAAKRYSNAEGERFTMTIVVDSPMIGMMGGMLQNAGAMGLKTTRVGREKFVDQDGTLSALIEGRVLVQVEGGAQDVIVPMLEQINFRELGRFGY</sequence>
<feature type="chain" id="PRO_5015353163" evidence="1">
    <location>
        <begin position="24"/>
        <end position="188"/>
    </location>
</feature>
<organism evidence="2 3">
    <name type="scientific">Celeribacter baekdonensis</name>
    <dbReference type="NCBI Taxonomy" id="875171"/>
    <lineage>
        <taxon>Bacteria</taxon>
        <taxon>Pseudomonadati</taxon>
        <taxon>Pseudomonadota</taxon>
        <taxon>Alphaproteobacteria</taxon>
        <taxon>Rhodobacterales</taxon>
        <taxon>Roseobacteraceae</taxon>
        <taxon>Celeribacter</taxon>
    </lineage>
</organism>
<evidence type="ECO:0000313" key="3">
    <source>
        <dbReference type="Proteomes" id="UP000241447"/>
    </source>
</evidence>
<dbReference type="KEGG" id="cbak:DA792_20525"/>
<accession>A0A2R4M7K0</accession>
<dbReference type="OrthoDB" id="7265885at2"/>
<name>A0A2R4M7K0_9RHOB</name>
<protein>
    <submittedName>
        <fullName evidence="2">Uncharacterized protein</fullName>
    </submittedName>
</protein>
<dbReference type="AlphaFoldDB" id="A0A2R4M7K0"/>
<dbReference type="Proteomes" id="UP000241447">
    <property type="component" value="Chromosome"/>
</dbReference>
<dbReference type="RefSeq" id="WP_107722434.1">
    <property type="nucleotide sequence ID" value="NZ_CP028475.1"/>
</dbReference>